<dbReference type="InterPro" id="IPR009056">
    <property type="entry name" value="Cyt_c-like_dom"/>
</dbReference>
<feature type="domain" description="Cytochrome c" evidence="8">
    <location>
        <begin position="27"/>
        <end position="124"/>
    </location>
</feature>
<dbReference type="Gene3D" id="1.10.760.10">
    <property type="entry name" value="Cytochrome c-like domain"/>
    <property type="match status" value="2"/>
</dbReference>
<evidence type="ECO:0000256" key="1">
    <source>
        <dbReference type="ARBA" id="ARBA00022448"/>
    </source>
</evidence>
<keyword evidence="1" id="KW-0813">Transport</keyword>
<evidence type="ECO:0000256" key="5">
    <source>
        <dbReference type="ARBA" id="ARBA00023004"/>
    </source>
</evidence>
<evidence type="ECO:0000313" key="11">
    <source>
        <dbReference type="Proteomes" id="UP000266206"/>
    </source>
</evidence>
<proteinExistence type="predicted"/>
<dbReference type="Proteomes" id="UP000266206">
    <property type="component" value="Unassembled WGS sequence"/>
</dbReference>
<dbReference type="EMBL" id="NQYH01000003">
    <property type="protein sequence ID" value="RIY41615.1"/>
    <property type="molecule type" value="Genomic_DNA"/>
</dbReference>
<dbReference type="SUPFAM" id="SSF46626">
    <property type="entry name" value="Cytochrome c"/>
    <property type="match status" value="2"/>
</dbReference>
<dbReference type="GO" id="GO:0020037">
    <property type="term" value="F:heme binding"/>
    <property type="evidence" value="ECO:0007669"/>
    <property type="project" value="InterPro"/>
</dbReference>
<keyword evidence="7" id="KW-0732">Signal</keyword>
<evidence type="ECO:0000256" key="4">
    <source>
        <dbReference type="ARBA" id="ARBA00022982"/>
    </source>
</evidence>
<evidence type="ECO:0000313" key="10">
    <source>
        <dbReference type="EMBL" id="RIY41615.1"/>
    </source>
</evidence>
<dbReference type="OrthoDB" id="9773456at2"/>
<feature type="signal peptide" evidence="7">
    <location>
        <begin position="1"/>
        <end position="19"/>
    </location>
</feature>
<evidence type="ECO:0000256" key="3">
    <source>
        <dbReference type="ARBA" id="ARBA00022723"/>
    </source>
</evidence>
<dbReference type="GO" id="GO:0046872">
    <property type="term" value="F:metal ion binding"/>
    <property type="evidence" value="ECO:0007669"/>
    <property type="project" value="UniProtKB-KW"/>
</dbReference>
<feature type="domain" description="Cytochrome c" evidence="8">
    <location>
        <begin position="137"/>
        <end position="225"/>
    </location>
</feature>
<dbReference type="AlphaFoldDB" id="A0A3A1YVQ4"/>
<gene>
    <name evidence="9" type="ORF">CJO09_08075</name>
    <name evidence="10" type="ORF">CJP73_05695</name>
</gene>
<protein>
    <submittedName>
        <fullName evidence="10">Cytochrome c4</fullName>
    </submittedName>
</protein>
<keyword evidence="12" id="KW-1185">Reference proteome</keyword>
<keyword evidence="5 6" id="KW-0408">Iron</keyword>
<evidence type="ECO:0000313" key="9">
    <source>
        <dbReference type="EMBL" id="RII83669.1"/>
    </source>
</evidence>
<name>A0A3A1YVQ4_9BURK</name>
<evidence type="ECO:0000256" key="2">
    <source>
        <dbReference type="ARBA" id="ARBA00022617"/>
    </source>
</evidence>
<evidence type="ECO:0000256" key="7">
    <source>
        <dbReference type="SAM" id="SignalP"/>
    </source>
</evidence>
<accession>A0A3A1YVQ4</accession>
<evidence type="ECO:0000259" key="8">
    <source>
        <dbReference type="PROSITE" id="PS51007"/>
    </source>
</evidence>
<dbReference type="Proteomes" id="UP000266483">
    <property type="component" value="Unassembled WGS sequence"/>
</dbReference>
<organism evidence="10 11">
    <name type="scientific">Neopusillimonas maritima</name>
    <dbReference type="NCBI Taxonomy" id="2026239"/>
    <lineage>
        <taxon>Bacteria</taxon>
        <taxon>Pseudomonadati</taxon>
        <taxon>Pseudomonadota</taxon>
        <taxon>Betaproteobacteria</taxon>
        <taxon>Burkholderiales</taxon>
        <taxon>Alcaligenaceae</taxon>
        <taxon>Neopusillimonas</taxon>
    </lineage>
</organism>
<dbReference type="EMBL" id="NQOU01000002">
    <property type="protein sequence ID" value="RII83669.1"/>
    <property type="molecule type" value="Genomic_DNA"/>
</dbReference>
<dbReference type="InterPro" id="IPR036909">
    <property type="entry name" value="Cyt_c-like_dom_sf"/>
</dbReference>
<keyword evidence="2 6" id="KW-0349">Heme</keyword>
<keyword evidence="3 6" id="KW-0479">Metal-binding</keyword>
<dbReference type="PROSITE" id="PS51007">
    <property type="entry name" value="CYTC"/>
    <property type="match status" value="2"/>
</dbReference>
<keyword evidence="4" id="KW-0249">Electron transport</keyword>
<feature type="chain" id="PRO_5017252956" evidence="7">
    <location>
        <begin position="20"/>
        <end position="225"/>
    </location>
</feature>
<dbReference type="PANTHER" id="PTHR33751:SF9">
    <property type="entry name" value="CYTOCHROME C4"/>
    <property type="match status" value="1"/>
</dbReference>
<reference evidence="11 12" key="1">
    <citation type="submission" date="2017-08" db="EMBL/GenBank/DDBJ databases">
        <title>Pusillimonas indicus sp. nov., a member of the family Alcaligenaceae isolated from surface seawater.</title>
        <authorList>
            <person name="Li J."/>
        </authorList>
    </citation>
    <scope>NUCLEOTIDE SEQUENCE [LARGE SCALE GENOMIC DNA]</scope>
    <source>
        <strain evidence="9 12">17-4A</strain>
        <strain evidence="10 11">L52-1-41</strain>
    </source>
</reference>
<evidence type="ECO:0000313" key="12">
    <source>
        <dbReference type="Proteomes" id="UP000266483"/>
    </source>
</evidence>
<evidence type="ECO:0000256" key="6">
    <source>
        <dbReference type="PROSITE-ProRule" id="PRU00433"/>
    </source>
</evidence>
<sequence>MLVTSGLLLGSSLLGVSYAADVIVSKPDAAKGEQLYTNGDSSRGILACVTCHGPGGNSTLPANPNLAGMSHEYIAKQLRDFKSEGNDPPTRAGADGNPSAMTAIANPLTEEDIKNVSYYLALQELNYETAATATNVETMERGQKIWRAGIAERGVPACAACHSPNGAGIPALFPRLAGQYPSYLEAQLKLFRSNDRANSPMMHDIADRMSDNDISAVADYAAGLR</sequence>
<comment type="caution">
    <text evidence="10">The sequence shown here is derived from an EMBL/GenBank/DDBJ whole genome shotgun (WGS) entry which is preliminary data.</text>
</comment>
<dbReference type="Pfam" id="PF00034">
    <property type="entry name" value="Cytochrom_C"/>
    <property type="match status" value="2"/>
</dbReference>
<dbReference type="PANTHER" id="PTHR33751">
    <property type="entry name" value="CBB3-TYPE CYTOCHROME C OXIDASE SUBUNIT FIXP"/>
    <property type="match status" value="1"/>
</dbReference>
<dbReference type="GO" id="GO:0009055">
    <property type="term" value="F:electron transfer activity"/>
    <property type="evidence" value="ECO:0007669"/>
    <property type="project" value="InterPro"/>
</dbReference>
<dbReference type="InterPro" id="IPR050597">
    <property type="entry name" value="Cytochrome_c_Oxidase_Subunit"/>
</dbReference>